<evidence type="ECO:0000313" key="1">
    <source>
        <dbReference type="EMBL" id="GGY75767.1"/>
    </source>
</evidence>
<dbReference type="EMBL" id="BMXV01000005">
    <property type="protein sequence ID" value="GGY75767.1"/>
    <property type="molecule type" value="Genomic_DNA"/>
</dbReference>
<gene>
    <name evidence="1" type="ORF">GCM10007071_23850</name>
</gene>
<organism evidence="1 2">
    <name type="scientific">Marinobacter zhanjiangensis</name>
    <dbReference type="NCBI Taxonomy" id="578215"/>
    <lineage>
        <taxon>Bacteria</taxon>
        <taxon>Pseudomonadati</taxon>
        <taxon>Pseudomonadota</taxon>
        <taxon>Gammaproteobacteria</taxon>
        <taxon>Pseudomonadales</taxon>
        <taxon>Marinobacteraceae</taxon>
        <taxon>Marinobacter</taxon>
    </lineage>
</organism>
<sequence>MLFAAKQLLHYELDITQGRFIFGHEIHLTSIRFDHRSGLMVLLVKPVNPCQGKPEVRDLMLSDIL</sequence>
<proteinExistence type="predicted"/>
<keyword evidence="2" id="KW-1185">Reference proteome</keyword>
<accession>A0ABQ3B5J7</accession>
<name>A0ABQ3B5J7_9GAMM</name>
<reference evidence="2" key="1">
    <citation type="journal article" date="2019" name="Int. J. Syst. Evol. Microbiol.">
        <title>The Global Catalogue of Microorganisms (GCM) 10K type strain sequencing project: providing services to taxonomists for standard genome sequencing and annotation.</title>
        <authorList>
            <consortium name="The Broad Institute Genomics Platform"/>
            <consortium name="The Broad Institute Genome Sequencing Center for Infectious Disease"/>
            <person name="Wu L."/>
            <person name="Ma J."/>
        </authorList>
    </citation>
    <scope>NUCLEOTIDE SEQUENCE [LARGE SCALE GENOMIC DNA]</scope>
    <source>
        <strain evidence="2">KCTC 22280</strain>
    </source>
</reference>
<protein>
    <submittedName>
        <fullName evidence="1">Uncharacterized protein</fullName>
    </submittedName>
</protein>
<comment type="caution">
    <text evidence="1">The sequence shown here is derived from an EMBL/GenBank/DDBJ whole genome shotgun (WGS) entry which is preliminary data.</text>
</comment>
<evidence type="ECO:0000313" key="2">
    <source>
        <dbReference type="Proteomes" id="UP000601597"/>
    </source>
</evidence>
<dbReference type="Proteomes" id="UP000601597">
    <property type="component" value="Unassembled WGS sequence"/>
</dbReference>